<feature type="compositionally biased region" description="Low complexity" evidence="1">
    <location>
        <begin position="204"/>
        <end position="220"/>
    </location>
</feature>
<dbReference type="VEuPathDB" id="AmoebaDB:FDP41_009813"/>
<feature type="compositionally biased region" description="Polar residues" evidence="1">
    <location>
        <begin position="184"/>
        <end position="203"/>
    </location>
</feature>
<feature type="compositionally biased region" description="Basic and acidic residues" evidence="1">
    <location>
        <begin position="53"/>
        <end position="66"/>
    </location>
</feature>
<feature type="compositionally biased region" description="Basic and acidic residues" evidence="1">
    <location>
        <begin position="693"/>
        <end position="703"/>
    </location>
</feature>
<feature type="compositionally biased region" description="Polar residues" evidence="1">
    <location>
        <begin position="683"/>
        <end position="692"/>
    </location>
</feature>
<dbReference type="OMA" id="AFMDEES"/>
<dbReference type="VEuPathDB" id="AmoebaDB:NF0097830"/>
<feature type="region of interest" description="Disordered" evidence="1">
    <location>
        <begin position="521"/>
        <end position="558"/>
    </location>
</feature>
<accession>A0A6A5B0U8</accession>
<organism evidence="2 3">
    <name type="scientific">Naegleria fowleri</name>
    <name type="common">Brain eating amoeba</name>
    <dbReference type="NCBI Taxonomy" id="5763"/>
    <lineage>
        <taxon>Eukaryota</taxon>
        <taxon>Discoba</taxon>
        <taxon>Heterolobosea</taxon>
        <taxon>Tetramitia</taxon>
        <taxon>Eutetramitia</taxon>
        <taxon>Vahlkampfiidae</taxon>
        <taxon>Naegleria</taxon>
    </lineage>
</organism>
<feature type="region of interest" description="Disordered" evidence="1">
    <location>
        <begin position="1077"/>
        <end position="1098"/>
    </location>
</feature>
<feature type="compositionally biased region" description="Basic and acidic residues" evidence="1">
    <location>
        <begin position="15"/>
        <end position="38"/>
    </location>
</feature>
<dbReference type="Proteomes" id="UP000444721">
    <property type="component" value="Unassembled WGS sequence"/>
</dbReference>
<feature type="compositionally biased region" description="Basic and acidic residues" evidence="1">
    <location>
        <begin position="817"/>
        <end position="835"/>
    </location>
</feature>
<feature type="compositionally biased region" description="Basic and acidic residues" evidence="1">
    <location>
        <begin position="530"/>
        <end position="542"/>
    </location>
</feature>
<dbReference type="VEuPathDB" id="AmoebaDB:NF0097840"/>
<feature type="region of interest" description="Disordered" evidence="1">
    <location>
        <begin position="603"/>
        <end position="629"/>
    </location>
</feature>
<dbReference type="EMBL" id="VFQX01000072">
    <property type="protein sequence ID" value="KAF0972117.1"/>
    <property type="molecule type" value="Genomic_DNA"/>
</dbReference>
<dbReference type="VEuPathDB" id="AmoebaDB:NF0097860"/>
<feature type="region of interest" description="Disordered" evidence="1">
    <location>
        <begin position="161"/>
        <end position="323"/>
    </location>
</feature>
<feature type="compositionally biased region" description="Basic and acidic residues" evidence="1">
    <location>
        <begin position="250"/>
        <end position="276"/>
    </location>
</feature>
<feature type="region of interest" description="Disordered" evidence="1">
    <location>
        <begin position="680"/>
        <end position="703"/>
    </location>
</feature>
<protein>
    <submittedName>
        <fullName evidence="2">Uncharacterized protein</fullName>
    </submittedName>
</protein>
<dbReference type="RefSeq" id="XP_044556832.1">
    <property type="nucleotide sequence ID" value="XM_044713812.1"/>
</dbReference>
<name>A0A6A5B0U8_NAEFO</name>
<feature type="compositionally biased region" description="Polar residues" evidence="1">
    <location>
        <begin position="544"/>
        <end position="554"/>
    </location>
</feature>
<dbReference type="VEuPathDB" id="AmoebaDB:NF0097850"/>
<evidence type="ECO:0000256" key="1">
    <source>
        <dbReference type="SAM" id="MobiDB-lite"/>
    </source>
</evidence>
<feature type="compositionally biased region" description="Basic and acidic residues" evidence="1">
    <location>
        <begin position="289"/>
        <end position="317"/>
    </location>
</feature>
<gene>
    <name evidence="2" type="ORF">FDP41_009813</name>
</gene>
<evidence type="ECO:0000313" key="2">
    <source>
        <dbReference type="EMBL" id="KAF0972117.1"/>
    </source>
</evidence>
<feature type="region of interest" description="Disordered" evidence="1">
    <location>
        <begin position="886"/>
        <end position="913"/>
    </location>
</feature>
<dbReference type="VEuPathDB" id="AmoebaDB:NfTy_088280"/>
<sequence>MEDFDESFENYEPEEEHHDDSSSSFPADHEDHPEHREDEEMEQLYIPSSISEQVEHQEVNDDEKNISMEEDIYGNIYGHNEEEKVDPLDSSLQQENPSRHATIITRTSHETTSKEITENSSSTILEESFEDFQYDHQEEEDARTLQISSNIQLLSNLRTAATCQEEPKTTPCSNDPQKNDEKTLNTIPLNVTSSMKENNNSTFKKSPSPSNQTSSTNKHPSPVKKSDKKKPFSTVQDYDYTPYYQKRQKPYNEQEVKEYMKRKKAQEGKNLKHRQDSPTVTPYYLSRKKPYDEEKVKEFMKKKQERDRKKEEEEKQEIANNKKRRKELLKKLDDYVHCVFKELRENAFKGKTSATSKNKPEMPEFLKKQLAKEQDEKNSELIDPRKRIKEYGKKVREKLAEDHEKMMAERKLAQKITLEKKRREMHHLKLDLNLSHFKLRESDEQSEDSIWSNWSAPAKTFDLDPKMFKSKNDKYDFKVSPSQMTKHSDGESDTNAQKQAWYEKDEQRRKIIEEALMLIATSRQQASSTPKDDSSSRVKDSEQDNPSNNQTSESQEMESLKVISTLNDFSSVNKSRKTTSSQNIFASAIQSLLSRKTSSKEIQVSEGSNLPNFHTNSTQIAPNSLSKDQIKNETSIQVTPLSINQRFQDEGSKPHIVKKNLRESSSKLAYFERAFNKKMGTTVEPQENGQHSENIDKSTTKRDVPISKDEQEEPLLSETFEFASYNALKGKNQFNDMQLREQLERQTFWASTKLPEVARSSSIHTCGSSIPHLNFDWSDSSMDSPVIWNSELNHSQEMMNKQSPNPLIRKKSSNENLSHHDSTKITKKESMRVTADENSSSVAQQKKAKSVLSLETEHTNPSKVEIQQQNEMTNDIGQEIPFQISNPFMTSSENNSHKSEHKKSSPLLESKPLESCQTLTIEDDQSETNSLLDSKEFSVKNDEIKKVVFSMMKKQSYNEKKHKKKKKLISLINPTETVNDPFNIISTLREKKKHEQQLERRRRKEKVKQELSILMKERKERMKHLGKNVHPKHCDRLNDENNHHGTSVAIQTYPQVTIEYDLTVDEDECHKDHVACVSSDEENTTEHERNGSDDENDCLYDETTPYGDDTFANDQFASVSPPHDWYYTQQQLPPFYYPYMNESNFPTMRMPQQMVDNQDDTRLSPAELAEKLLDSLTVYEKVLESEARFSSLLALNN</sequence>
<dbReference type="GeneID" id="68117028"/>
<feature type="region of interest" description="Disordered" evidence="1">
    <location>
        <begin position="798"/>
        <end position="860"/>
    </location>
</feature>
<reference evidence="2 3" key="1">
    <citation type="journal article" date="2019" name="Sci. Rep.">
        <title>Nanopore sequencing improves the draft genome of the human pathogenic amoeba Naegleria fowleri.</title>
        <authorList>
            <person name="Liechti N."/>
            <person name="Schurch N."/>
            <person name="Bruggmann R."/>
            <person name="Wittwer M."/>
        </authorList>
    </citation>
    <scope>NUCLEOTIDE SEQUENCE [LARGE SCALE GENOMIC DNA]</scope>
    <source>
        <strain evidence="2 3">ATCC 30894</strain>
    </source>
</reference>
<feature type="region of interest" description="Disordered" evidence="1">
    <location>
        <begin position="78"/>
        <end position="125"/>
    </location>
</feature>
<comment type="caution">
    <text evidence="2">The sequence shown here is derived from an EMBL/GenBank/DDBJ whole genome shotgun (WGS) entry which is preliminary data.</text>
</comment>
<keyword evidence="3" id="KW-1185">Reference proteome</keyword>
<dbReference type="AlphaFoldDB" id="A0A6A5B0U8"/>
<feature type="compositionally biased region" description="Basic and acidic residues" evidence="1">
    <location>
        <begin position="107"/>
        <end position="117"/>
    </location>
</feature>
<proteinExistence type="predicted"/>
<feature type="compositionally biased region" description="Acidic residues" evidence="1">
    <location>
        <begin position="1"/>
        <end position="14"/>
    </location>
</feature>
<dbReference type="OrthoDB" id="10624877at2759"/>
<feature type="region of interest" description="Disordered" evidence="1">
    <location>
        <begin position="1"/>
        <end position="66"/>
    </location>
</feature>
<feature type="region of interest" description="Disordered" evidence="1">
    <location>
        <begin position="479"/>
        <end position="502"/>
    </location>
</feature>
<evidence type="ECO:0000313" key="3">
    <source>
        <dbReference type="Proteomes" id="UP000444721"/>
    </source>
</evidence>